<dbReference type="InterPro" id="IPR039690">
    <property type="entry name" value="SNRNP25"/>
</dbReference>
<dbReference type="GO" id="GO:0005689">
    <property type="term" value="C:U12-type spliceosomal complex"/>
    <property type="evidence" value="ECO:0007669"/>
    <property type="project" value="TreeGrafter"/>
</dbReference>
<dbReference type="Proteomes" id="UP000838878">
    <property type="component" value="Chromosome 5"/>
</dbReference>
<dbReference type="PANTHER" id="PTHR14942:SF0">
    <property type="entry name" value="U11_U12 SMALL NUCLEAR RIBONUCLEOPROTEIN 25 KDA PROTEIN"/>
    <property type="match status" value="1"/>
</dbReference>
<dbReference type="OrthoDB" id="72819at2759"/>
<feature type="non-terminal residue" evidence="2">
    <location>
        <position position="149"/>
    </location>
</feature>
<keyword evidence="3" id="KW-1185">Reference proteome</keyword>
<protein>
    <recommendedName>
        <fullName evidence="1">SNRNP25 ubiquitin-like domain-containing protein</fullName>
    </recommendedName>
</protein>
<organism evidence="2 3">
    <name type="scientific">Brenthis ino</name>
    <name type="common">lesser marbled fritillary</name>
    <dbReference type="NCBI Taxonomy" id="405034"/>
    <lineage>
        <taxon>Eukaryota</taxon>
        <taxon>Metazoa</taxon>
        <taxon>Ecdysozoa</taxon>
        <taxon>Arthropoda</taxon>
        <taxon>Hexapoda</taxon>
        <taxon>Insecta</taxon>
        <taxon>Pterygota</taxon>
        <taxon>Neoptera</taxon>
        <taxon>Endopterygota</taxon>
        <taxon>Lepidoptera</taxon>
        <taxon>Glossata</taxon>
        <taxon>Ditrysia</taxon>
        <taxon>Papilionoidea</taxon>
        <taxon>Nymphalidae</taxon>
        <taxon>Heliconiinae</taxon>
        <taxon>Argynnini</taxon>
        <taxon>Brenthis</taxon>
    </lineage>
</organism>
<dbReference type="SUPFAM" id="SSF54236">
    <property type="entry name" value="Ubiquitin-like"/>
    <property type="match status" value="1"/>
</dbReference>
<accession>A0A8J9YD03</accession>
<gene>
    <name evidence="2" type="ORF">BINO364_LOCUS11683</name>
</gene>
<dbReference type="AlphaFoldDB" id="A0A8J9YD03"/>
<dbReference type="EMBL" id="OV170225">
    <property type="protein sequence ID" value="CAH0726194.1"/>
    <property type="molecule type" value="Genomic_DNA"/>
</dbReference>
<dbReference type="PANTHER" id="PTHR14942">
    <property type="entry name" value="U11/U12 SMALL NUCLEAR RIBONUCLEOPROTEIN 25 KDA PROTEIN"/>
    <property type="match status" value="1"/>
</dbReference>
<dbReference type="CDD" id="cd17058">
    <property type="entry name" value="Ubl_SNRNP25"/>
    <property type="match status" value="1"/>
</dbReference>
<dbReference type="Gene3D" id="3.10.20.90">
    <property type="entry name" value="Phosphatidylinositol 3-kinase Catalytic Subunit, Chain A, domain 1"/>
    <property type="match status" value="1"/>
</dbReference>
<dbReference type="InterPro" id="IPR040610">
    <property type="entry name" value="SNRNP25_ubiquitin"/>
</dbReference>
<reference evidence="2" key="1">
    <citation type="submission" date="2021-12" db="EMBL/GenBank/DDBJ databases">
        <authorList>
            <person name="Martin H S."/>
        </authorList>
    </citation>
    <scope>NUCLEOTIDE SEQUENCE</scope>
</reference>
<evidence type="ECO:0000259" key="1">
    <source>
        <dbReference type="Pfam" id="PF18036"/>
    </source>
</evidence>
<dbReference type="GO" id="GO:0000398">
    <property type="term" value="P:mRNA splicing, via spliceosome"/>
    <property type="evidence" value="ECO:0007669"/>
    <property type="project" value="InterPro"/>
</dbReference>
<proteinExistence type="predicted"/>
<name>A0A8J9YD03_9NEOP</name>
<evidence type="ECO:0000313" key="3">
    <source>
        <dbReference type="Proteomes" id="UP000838878"/>
    </source>
</evidence>
<sequence length="149" mass="17085">MEQIAEVASTLSHDDLLEITKSSLKSVFNSDPLLSDLPEDIILEEIQSLIAVEHGQSITIFISRDVEAPLKVIVPQSATVRDLKKAIRRHFELHQRRTGNKVKISWRYIWKTYNLNFDSLSLDNDESNISDYGVTNKVTLSFKKKRKKS</sequence>
<dbReference type="InterPro" id="IPR029071">
    <property type="entry name" value="Ubiquitin-like_domsf"/>
</dbReference>
<evidence type="ECO:0000313" key="2">
    <source>
        <dbReference type="EMBL" id="CAH0726194.1"/>
    </source>
</evidence>
<dbReference type="Pfam" id="PF18036">
    <property type="entry name" value="Ubiquitin_4"/>
    <property type="match status" value="1"/>
</dbReference>
<feature type="domain" description="SNRNP25 ubiquitin-like" evidence="1">
    <location>
        <begin position="58"/>
        <end position="145"/>
    </location>
</feature>